<sequence length="332" mass="37713">MPQWKEQVVNCVPSAAPSNKPPLISSLLNAIQLGRRTLEPFSINITIFALTSNLFHLPGCPPLPFYGTTDTTRLQYISNPSETHFYPHRAIKHIHHGITEIAASIIGLSNARRPTDHPTPHSPLPHTHRHPTIICLSWLSKQIHAIRSTTSNRRPASSPPPAPKHLDTTKHTHTQAHTTVLPKPLRIQNSENNQPSPSSPFTLPIWPSLTLCPCYLARPRSFNPLCCLCRKRRLEGTLPSSIPQHKRTNEAQRRNKSLFLTLARPANPLIDTFPRRTTECHPKSVHRPPRYITTLFHTSAPVERFPVRSLFRFFLDLTPRKTHLRNTTWTTL</sequence>
<dbReference type="AlphaFoldDB" id="A0A9Q8SM68"/>
<dbReference type="Proteomes" id="UP000830671">
    <property type="component" value="Chromosome 3"/>
</dbReference>
<feature type="region of interest" description="Disordered" evidence="1">
    <location>
        <begin position="149"/>
        <end position="199"/>
    </location>
</feature>
<protein>
    <submittedName>
        <fullName evidence="2">Uncharacterized protein</fullName>
    </submittedName>
</protein>
<dbReference type="EMBL" id="CP019475">
    <property type="protein sequence ID" value="UQC79725.1"/>
    <property type="molecule type" value="Genomic_DNA"/>
</dbReference>
<accession>A0A9Q8SM68</accession>
<evidence type="ECO:0000256" key="1">
    <source>
        <dbReference type="SAM" id="MobiDB-lite"/>
    </source>
</evidence>
<reference evidence="2" key="1">
    <citation type="journal article" date="2021" name="Mol. Plant Microbe Interact.">
        <title>Complete Genome Sequence of the Plant-Pathogenic Fungus Colletotrichum lupini.</title>
        <authorList>
            <person name="Baroncelli R."/>
            <person name="Pensec F."/>
            <person name="Da Lio D."/>
            <person name="Boufleur T."/>
            <person name="Vicente I."/>
            <person name="Sarrocco S."/>
            <person name="Picot A."/>
            <person name="Baraldi E."/>
            <person name="Sukno S."/>
            <person name="Thon M."/>
            <person name="Le Floch G."/>
        </authorList>
    </citation>
    <scope>NUCLEOTIDE SEQUENCE</scope>
    <source>
        <strain evidence="2">IMI 504893</strain>
    </source>
</reference>
<organism evidence="2 3">
    <name type="scientific">Colletotrichum lupini</name>
    <dbReference type="NCBI Taxonomy" id="145971"/>
    <lineage>
        <taxon>Eukaryota</taxon>
        <taxon>Fungi</taxon>
        <taxon>Dikarya</taxon>
        <taxon>Ascomycota</taxon>
        <taxon>Pezizomycotina</taxon>
        <taxon>Sordariomycetes</taxon>
        <taxon>Hypocreomycetidae</taxon>
        <taxon>Glomerellales</taxon>
        <taxon>Glomerellaceae</taxon>
        <taxon>Colletotrichum</taxon>
        <taxon>Colletotrichum acutatum species complex</taxon>
    </lineage>
</organism>
<name>A0A9Q8SM68_9PEZI</name>
<keyword evidence="3" id="KW-1185">Reference proteome</keyword>
<proteinExistence type="predicted"/>
<evidence type="ECO:0000313" key="2">
    <source>
        <dbReference type="EMBL" id="UQC79725.1"/>
    </source>
</evidence>
<dbReference type="KEGG" id="clup:CLUP02_05205"/>
<gene>
    <name evidence="2" type="ORF">CLUP02_05205</name>
</gene>
<feature type="compositionally biased region" description="Low complexity" evidence="1">
    <location>
        <begin position="188"/>
        <end position="199"/>
    </location>
</feature>
<evidence type="ECO:0000313" key="3">
    <source>
        <dbReference type="Proteomes" id="UP000830671"/>
    </source>
</evidence>
<dbReference type="GeneID" id="73339223"/>
<dbReference type="RefSeq" id="XP_049141356.1">
    <property type="nucleotide sequence ID" value="XM_049284213.1"/>
</dbReference>